<dbReference type="GO" id="GO:0090575">
    <property type="term" value="C:RNA polymerase II transcription regulator complex"/>
    <property type="evidence" value="ECO:0007669"/>
    <property type="project" value="TreeGrafter"/>
</dbReference>
<dbReference type="PROSITE" id="PS50888">
    <property type="entry name" value="BHLH"/>
    <property type="match status" value="1"/>
</dbReference>
<dbReference type="Proteomes" id="UP000053201">
    <property type="component" value="Unassembled WGS sequence"/>
</dbReference>
<dbReference type="InterPro" id="IPR011598">
    <property type="entry name" value="bHLH_dom"/>
</dbReference>
<evidence type="ECO:0000256" key="1">
    <source>
        <dbReference type="ARBA" id="ARBA00023125"/>
    </source>
</evidence>
<dbReference type="GO" id="GO:0003700">
    <property type="term" value="F:DNA-binding transcription factor activity"/>
    <property type="evidence" value="ECO:0007669"/>
    <property type="project" value="TreeGrafter"/>
</dbReference>
<proteinExistence type="predicted"/>
<evidence type="ECO:0000256" key="2">
    <source>
        <dbReference type="ARBA" id="ARBA00023242"/>
    </source>
</evidence>
<dbReference type="InParanoid" id="A0A0L0HFZ4"/>
<feature type="compositionally biased region" description="Polar residues" evidence="3">
    <location>
        <begin position="67"/>
        <end position="91"/>
    </location>
</feature>
<dbReference type="Gene3D" id="4.10.280.10">
    <property type="entry name" value="Helix-loop-helix DNA-binding domain"/>
    <property type="match status" value="1"/>
</dbReference>
<feature type="domain" description="BHLH" evidence="4">
    <location>
        <begin position="117"/>
        <end position="169"/>
    </location>
</feature>
<name>A0A0L0HFZ4_SPIPD</name>
<dbReference type="GO" id="GO:0003677">
    <property type="term" value="F:DNA binding"/>
    <property type="evidence" value="ECO:0007669"/>
    <property type="project" value="UniProtKB-KW"/>
</dbReference>
<dbReference type="AlphaFoldDB" id="A0A0L0HFZ4"/>
<dbReference type="GO" id="GO:0045944">
    <property type="term" value="P:positive regulation of transcription by RNA polymerase II"/>
    <property type="evidence" value="ECO:0007669"/>
    <property type="project" value="TreeGrafter"/>
</dbReference>
<dbReference type="PANTHER" id="PTHR10328:SF12">
    <property type="entry name" value="CARBOHYDRATE-RESPONSIVE ELEMENT-BINDING PROTEIN"/>
    <property type="match status" value="1"/>
</dbReference>
<evidence type="ECO:0000313" key="5">
    <source>
        <dbReference type="EMBL" id="KNC99992.1"/>
    </source>
</evidence>
<dbReference type="VEuPathDB" id="FungiDB:SPPG_04342"/>
<feature type="region of interest" description="Disordered" evidence="3">
    <location>
        <begin position="62"/>
        <end position="115"/>
    </location>
</feature>
<dbReference type="GeneID" id="27687795"/>
<evidence type="ECO:0000256" key="3">
    <source>
        <dbReference type="SAM" id="MobiDB-lite"/>
    </source>
</evidence>
<dbReference type="EMBL" id="KQ257456">
    <property type="protein sequence ID" value="KNC99992.1"/>
    <property type="molecule type" value="Genomic_DNA"/>
</dbReference>
<sequence>MKVSYAPVLSTMPLIETFRAQSAPDFKSLSLTARARDSPSIPAAIPNTPSDRPLLRRASAMDVDSPLSGNPSATSSSPRTAQRSQRGSTTRAVRRPSRNGHEGSDDEMEGGELRDNLRRVAHSAVEKRRREKIKDKVALLRSLVPTCAMQPNLHKLTVLEHTIDYIYYLRKVVYKLVAERERIRRAGPPPTAQGPGMSSGAQQHNHIPTAIAHPRLHHARYMQFDVDIDDLDLHLLFPPTDPAMNYAAHHPVPPQPTQYISRHSVNPSNAVQEIPVYTSTHRDHIVYQPMGYSAPASWPLRQPRRLSADSTVSSTTPSPVYSPSTMSTTTMPARPEPKKETSPMRVDNLLC</sequence>
<dbReference type="OMA" id="SENFHGS"/>
<keyword evidence="2" id="KW-0539">Nucleus</keyword>
<feature type="region of interest" description="Disordered" evidence="3">
    <location>
        <begin position="304"/>
        <end position="351"/>
    </location>
</feature>
<dbReference type="SMART" id="SM00353">
    <property type="entry name" value="HLH"/>
    <property type="match status" value="1"/>
</dbReference>
<protein>
    <recommendedName>
        <fullName evidence="4">BHLH domain-containing protein</fullName>
    </recommendedName>
</protein>
<dbReference type="InterPro" id="IPR036638">
    <property type="entry name" value="HLH_DNA-bd_sf"/>
</dbReference>
<dbReference type="RefSeq" id="XP_016608032.1">
    <property type="nucleotide sequence ID" value="XM_016752581.1"/>
</dbReference>
<keyword evidence="6" id="KW-1185">Reference proteome</keyword>
<dbReference type="SUPFAM" id="SSF47459">
    <property type="entry name" value="HLH, helix-loop-helix DNA-binding domain"/>
    <property type="match status" value="1"/>
</dbReference>
<keyword evidence="1" id="KW-0238">DNA-binding</keyword>
<dbReference type="Pfam" id="PF00010">
    <property type="entry name" value="HLH"/>
    <property type="match status" value="1"/>
</dbReference>
<evidence type="ECO:0000259" key="4">
    <source>
        <dbReference type="PROSITE" id="PS50888"/>
    </source>
</evidence>
<feature type="compositionally biased region" description="Low complexity" evidence="3">
    <location>
        <begin position="310"/>
        <end position="332"/>
    </location>
</feature>
<dbReference type="OrthoDB" id="690068at2759"/>
<dbReference type="GO" id="GO:0046983">
    <property type="term" value="F:protein dimerization activity"/>
    <property type="evidence" value="ECO:0007669"/>
    <property type="project" value="InterPro"/>
</dbReference>
<reference evidence="5 6" key="1">
    <citation type="submission" date="2009-08" db="EMBL/GenBank/DDBJ databases">
        <title>The Genome Sequence of Spizellomyces punctatus strain DAOM BR117.</title>
        <authorList>
            <consortium name="The Broad Institute Genome Sequencing Platform"/>
            <person name="Russ C."/>
            <person name="Cuomo C."/>
            <person name="Shea T."/>
            <person name="Young S.K."/>
            <person name="Zeng Q."/>
            <person name="Koehrsen M."/>
            <person name="Haas B."/>
            <person name="Borodovsky M."/>
            <person name="Guigo R."/>
            <person name="Alvarado L."/>
            <person name="Berlin A."/>
            <person name="Bochicchio J."/>
            <person name="Borenstein D."/>
            <person name="Chapman S."/>
            <person name="Chen Z."/>
            <person name="Engels R."/>
            <person name="Freedman E."/>
            <person name="Gellesch M."/>
            <person name="Goldberg J."/>
            <person name="Griggs A."/>
            <person name="Gujja S."/>
            <person name="Heiman D."/>
            <person name="Hepburn T."/>
            <person name="Howarth C."/>
            <person name="Jen D."/>
            <person name="Larson L."/>
            <person name="Lewis B."/>
            <person name="Mehta T."/>
            <person name="Park D."/>
            <person name="Pearson M."/>
            <person name="Roberts A."/>
            <person name="Saif S."/>
            <person name="Shenoy N."/>
            <person name="Sisk P."/>
            <person name="Stolte C."/>
            <person name="Sykes S."/>
            <person name="Thomson T."/>
            <person name="Walk T."/>
            <person name="White J."/>
            <person name="Yandava C."/>
            <person name="Burger G."/>
            <person name="Gray M.W."/>
            <person name="Holland P.W.H."/>
            <person name="King N."/>
            <person name="Lang F.B.F."/>
            <person name="Roger A.J."/>
            <person name="Ruiz-Trillo I."/>
            <person name="Lander E."/>
            <person name="Nusbaum C."/>
        </authorList>
    </citation>
    <scope>NUCLEOTIDE SEQUENCE [LARGE SCALE GENOMIC DNA]</scope>
    <source>
        <strain evidence="5 6">DAOM BR117</strain>
    </source>
</reference>
<organism evidence="5 6">
    <name type="scientific">Spizellomyces punctatus (strain DAOM BR117)</name>
    <dbReference type="NCBI Taxonomy" id="645134"/>
    <lineage>
        <taxon>Eukaryota</taxon>
        <taxon>Fungi</taxon>
        <taxon>Fungi incertae sedis</taxon>
        <taxon>Chytridiomycota</taxon>
        <taxon>Chytridiomycota incertae sedis</taxon>
        <taxon>Chytridiomycetes</taxon>
        <taxon>Spizellomycetales</taxon>
        <taxon>Spizellomycetaceae</taxon>
        <taxon>Spizellomyces</taxon>
    </lineage>
</organism>
<evidence type="ECO:0000313" key="6">
    <source>
        <dbReference type="Proteomes" id="UP000053201"/>
    </source>
</evidence>
<gene>
    <name evidence="5" type="ORF">SPPG_04342</name>
</gene>
<dbReference type="PANTHER" id="PTHR10328">
    <property type="entry name" value="PROTEIN MAX MYC-ASSOCIATED FACTOR X"/>
    <property type="match status" value="1"/>
</dbReference>
<accession>A0A0L0HFZ4</accession>
<dbReference type="STRING" id="645134.A0A0L0HFZ4"/>